<dbReference type="CDD" id="cd11605">
    <property type="entry name" value="RWD_DRWD_ELF-like"/>
    <property type="match status" value="1"/>
</dbReference>
<dbReference type="InterPro" id="IPR000601">
    <property type="entry name" value="PKD_dom"/>
</dbReference>
<sequence length="233" mass="25180">YGVWSDEVSGTLVVTEKPQAFIDAISPDTAVEWQIVSFEGHGTDDGSIERHVWRSSLDGEIHNGTTSDFGTDGLSVGEHTIYFRAQDNYGVWSDEVSATLTINGRPIAFIDLITPSPALDTDTITFSGSGADDGSIVRYAWRSSFDGEFYNGSEAEFDHSSSSVGTHTIHFKVQDNYGVWSDEVSTTLTITEHIPPNQKPTITITSPANNSEISGTVKIAGAAHDADRDTTLT</sequence>
<accession>X0ZPK0</accession>
<protein>
    <recommendedName>
        <fullName evidence="1">PKD/Chitinase domain-containing protein</fullName>
    </recommendedName>
</protein>
<evidence type="ECO:0000259" key="1">
    <source>
        <dbReference type="SMART" id="SM00089"/>
    </source>
</evidence>
<dbReference type="InterPro" id="IPR022409">
    <property type="entry name" value="PKD/Chitinase_dom"/>
</dbReference>
<gene>
    <name evidence="2" type="ORF">S01H1_77303</name>
</gene>
<reference evidence="2" key="1">
    <citation type="journal article" date="2014" name="Front. Microbiol.">
        <title>High frequency of phylogenetically diverse reductive dehalogenase-homologous genes in deep subseafloor sedimentary metagenomes.</title>
        <authorList>
            <person name="Kawai M."/>
            <person name="Futagami T."/>
            <person name="Toyoda A."/>
            <person name="Takaki Y."/>
            <person name="Nishi S."/>
            <person name="Hori S."/>
            <person name="Arai W."/>
            <person name="Tsubouchi T."/>
            <person name="Morono Y."/>
            <person name="Uchiyama I."/>
            <person name="Ito T."/>
            <person name="Fujiyama A."/>
            <person name="Inagaki F."/>
            <person name="Takami H."/>
        </authorList>
    </citation>
    <scope>NUCLEOTIDE SEQUENCE</scope>
    <source>
        <strain evidence="2">Expedition CK06-06</strain>
    </source>
</reference>
<dbReference type="SMART" id="SM00089">
    <property type="entry name" value="PKD"/>
    <property type="match status" value="1"/>
</dbReference>
<dbReference type="InterPro" id="IPR035986">
    <property type="entry name" value="PKD_dom_sf"/>
</dbReference>
<feature type="non-terminal residue" evidence="2">
    <location>
        <position position="1"/>
    </location>
</feature>
<dbReference type="Gene3D" id="2.60.40.10">
    <property type="entry name" value="Immunoglobulins"/>
    <property type="match status" value="1"/>
</dbReference>
<feature type="domain" description="PKD/Chitinase" evidence="1">
    <location>
        <begin position="110"/>
        <end position="193"/>
    </location>
</feature>
<dbReference type="InterPro" id="IPR013783">
    <property type="entry name" value="Ig-like_fold"/>
</dbReference>
<name>X0ZPK0_9ZZZZ</name>
<feature type="non-terminal residue" evidence="2">
    <location>
        <position position="233"/>
    </location>
</feature>
<dbReference type="SUPFAM" id="SSF49299">
    <property type="entry name" value="PKD domain"/>
    <property type="match status" value="1"/>
</dbReference>
<proteinExistence type="predicted"/>
<dbReference type="Pfam" id="PF00801">
    <property type="entry name" value="PKD"/>
    <property type="match status" value="1"/>
</dbReference>
<organism evidence="2">
    <name type="scientific">marine sediment metagenome</name>
    <dbReference type="NCBI Taxonomy" id="412755"/>
    <lineage>
        <taxon>unclassified sequences</taxon>
        <taxon>metagenomes</taxon>
        <taxon>ecological metagenomes</taxon>
    </lineage>
</organism>
<dbReference type="EMBL" id="BARS01051946">
    <property type="protein sequence ID" value="GAG50131.1"/>
    <property type="molecule type" value="Genomic_DNA"/>
</dbReference>
<dbReference type="AlphaFoldDB" id="X0ZPK0"/>
<evidence type="ECO:0000313" key="2">
    <source>
        <dbReference type="EMBL" id="GAG50131.1"/>
    </source>
</evidence>
<comment type="caution">
    <text evidence="2">The sequence shown here is derived from an EMBL/GenBank/DDBJ whole genome shotgun (WGS) entry which is preliminary data.</text>
</comment>